<dbReference type="Gene3D" id="2.20.25.10">
    <property type="match status" value="1"/>
</dbReference>
<reference evidence="15" key="1">
    <citation type="journal article" date="2020" name="PLoS Negl. Trop. Dis.">
        <title>High-quality nuclear genome for Sarcoptes scabiei-A critical resource for a neglected parasite.</title>
        <authorList>
            <person name="Korhonen P.K."/>
            <person name="Gasser R.B."/>
            <person name="Ma G."/>
            <person name="Wang T."/>
            <person name="Stroehlein A.J."/>
            <person name="Young N.D."/>
            <person name="Ang C.S."/>
            <person name="Fernando D.D."/>
            <person name="Lu H.C."/>
            <person name="Taylor S."/>
            <person name="Reynolds S.L."/>
            <person name="Mofiz E."/>
            <person name="Najaraj S.H."/>
            <person name="Gowda H."/>
            <person name="Madugundu A."/>
            <person name="Renuse S."/>
            <person name="Holt D."/>
            <person name="Pandey A."/>
            <person name="Papenfuss A.T."/>
            <person name="Fischer K."/>
        </authorList>
    </citation>
    <scope>NUCLEOTIDE SEQUENCE [LARGE SCALE GENOMIC DNA]</scope>
</reference>
<dbReference type="InterPro" id="IPR050883">
    <property type="entry name" value="PNGase"/>
</dbReference>
<dbReference type="PANTHER" id="PTHR12143:SF19">
    <property type="entry name" value="PEPTIDE-N(4)-(N-ACETYL-BETA-GLUCOSAMINYL)ASPARAGINE AMIDASE"/>
    <property type="match status" value="1"/>
</dbReference>
<keyword evidence="10" id="KW-0862">Zinc</keyword>
<keyword evidence="9" id="KW-0378">Hydrolase</keyword>
<dbReference type="SUPFAM" id="SSF54001">
    <property type="entry name" value="Cysteine proteinases"/>
    <property type="match status" value="1"/>
</dbReference>
<dbReference type="Gene3D" id="3.10.620.30">
    <property type="match status" value="1"/>
</dbReference>
<dbReference type="EC" id="3.5.1.52" evidence="5"/>
<dbReference type="InterPro" id="IPR038680">
    <property type="entry name" value="PAW_sf"/>
</dbReference>
<evidence type="ECO:0000256" key="4">
    <source>
        <dbReference type="ARBA" id="ARBA00009390"/>
    </source>
</evidence>
<evidence type="ECO:0000256" key="3">
    <source>
        <dbReference type="ARBA" id="ARBA00004496"/>
    </source>
</evidence>
<dbReference type="InterPro" id="IPR008979">
    <property type="entry name" value="Galactose-bd-like_sf"/>
</dbReference>
<dbReference type="EnsemblMetazoa" id="SSS_7168s_mrna">
    <property type="protein sequence ID" value="KAF7496008.1"/>
    <property type="gene ID" value="SSS_7168"/>
</dbReference>
<dbReference type="PANTHER" id="PTHR12143">
    <property type="entry name" value="PEPTIDE N-GLYCANASE PNGASE -RELATED"/>
    <property type="match status" value="1"/>
</dbReference>
<evidence type="ECO:0000256" key="9">
    <source>
        <dbReference type="ARBA" id="ARBA00022801"/>
    </source>
</evidence>
<evidence type="ECO:0000256" key="2">
    <source>
        <dbReference type="ARBA" id="ARBA00001947"/>
    </source>
</evidence>
<dbReference type="EMBL" id="WVUK01000043">
    <property type="protein sequence ID" value="KAF7496008.1"/>
    <property type="molecule type" value="Genomic_DNA"/>
</dbReference>
<dbReference type="GO" id="GO:0000224">
    <property type="term" value="F:peptide-N4-(N-acetyl-beta-glucosaminyl)asparagine amidase activity"/>
    <property type="evidence" value="ECO:0007669"/>
    <property type="project" value="UniProtKB-EC"/>
</dbReference>
<dbReference type="GO" id="GO:0046872">
    <property type="term" value="F:metal ion binding"/>
    <property type="evidence" value="ECO:0007669"/>
    <property type="project" value="UniProtKB-KW"/>
</dbReference>
<feature type="domain" description="Transglutaminase-like" evidence="12">
    <location>
        <begin position="134"/>
        <end position="189"/>
    </location>
</feature>
<evidence type="ECO:0000256" key="10">
    <source>
        <dbReference type="ARBA" id="ARBA00022833"/>
    </source>
</evidence>
<dbReference type="Pfam" id="PF04721">
    <property type="entry name" value="PAW"/>
    <property type="match status" value="1"/>
</dbReference>
<name>A0A834RG40_SARSC</name>
<evidence type="ECO:0000256" key="7">
    <source>
        <dbReference type="ARBA" id="ARBA00022490"/>
    </source>
</evidence>
<dbReference type="GO" id="GO:0005634">
    <property type="term" value="C:nucleus"/>
    <property type="evidence" value="ECO:0007669"/>
    <property type="project" value="TreeGrafter"/>
</dbReference>
<evidence type="ECO:0000313" key="15">
    <source>
        <dbReference type="Proteomes" id="UP000070412"/>
    </source>
</evidence>
<evidence type="ECO:0000256" key="1">
    <source>
        <dbReference type="ARBA" id="ARBA00001650"/>
    </source>
</evidence>
<gene>
    <name evidence="13" type="ORF">SSS_7168</name>
</gene>
<comment type="cofactor">
    <cofactor evidence="2">
        <name>Zn(2+)</name>
        <dbReference type="ChEBI" id="CHEBI:29105"/>
    </cofactor>
</comment>
<comment type="subcellular location">
    <subcellularLocation>
        <location evidence="3">Cytoplasm</location>
    </subcellularLocation>
</comment>
<dbReference type="InterPro" id="IPR002931">
    <property type="entry name" value="Transglutaminase-like"/>
</dbReference>
<dbReference type="AlphaFoldDB" id="A0A834RG40"/>
<dbReference type="InterPro" id="IPR038765">
    <property type="entry name" value="Papain-like_cys_pep_sf"/>
</dbReference>
<proteinExistence type="inferred from homology"/>
<evidence type="ECO:0000256" key="8">
    <source>
        <dbReference type="ARBA" id="ARBA00022723"/>
    </source>
</evidence>
<evidence type="ECO:0000256" key="6">
    <source>
        <dbReference type="ARBA" id="ARBA00018546"/>
    </source>
</evidence>
<evidence type="ECO:0000259" key="12">
    <source>
        <dbReference type="SMART" id="SM00460"/>
    </source>
</evidence>
<dbReference type="Proteomes" id="UP000070412">
    <property type="component" value="Unassembled WGS sequence"/>
</dbReference>
<dbReference type="SMART" id="SM00460">
    <property type="entry name" value="TGc"/>
    <property type="match status" value="1"/>
</dbReference>
<comment type="similarity">
    <text evidence="4">Belongs to the transglutaminase-like superfamily. PNGase family.</text>
</comment>
<evidence type="ECO:0000313" key="14">
    <source>
        <dbReference type="EnsemblMetazoa" id="KAF7496008.1"/>
    </source>
</evidence>
<protein>
    <recommendedName>
        <fullName evidence="6">Peptide-N(4)-(N-acetyl-beta-glucosaminyl)asparagine amidase</fullName>
        <ecNumber evidence="5">3.5.1.52</ecNumber>
    </recommendedName>
    <alternativeName>
        <fullName evidence="11">Peptide:N-glycanase</fullName>
    </alternativeName>
</protein>
<organism evidence="13">
    <name type="scientific">Sarcoptes scabiei</name>
    <name type="common">Itch mite</name>
    <name type="synonym">Acarus scabiei</name>
    <dbReference type="NCBI Taxonomy" id="52283"/>
    <lineage>
        <taxon>Eukaryota</taxon>
        <taxon>Metazoa</taxon>
        <taxon>Ecdysozoa</taxon>
        <taxon>Arthropoda</taxon>
        <taxon>Chelicerata</taxon>
        <taxon>Arachnida</taxon>
        <taxon>Acari</taxon>
        <taxon>Acariformes</taxon>
        <taxon>Sarcoptiformes</taxon>
        <taxon>Astigmata</taxon>
        <taxon>Psoroptidia</taxon>
        <taxon>Sarcoptoidea</taxon>
        <taxon>Sarcoptidae</taxon>
        <taxon>Sarcoptinae</taxon>
        <taxon>Sarcoptes</taxon>
    </lineage>
</organism>
<evidence type="ECO:0000256" key="5">
    <source>
        <dbReference type="ARBA" id="ARBA00012158"/>
    </source>
</evidence>
<dbReference type="Gene3D" id="2.60.120.1020">
    <property type="entry name" value="Peptide N glycanase, PAW domain"/>
    <property type="match status" value="1"/>
</dbReference>
<dbReference type="InterPro" id="IPR006588">
    <property type="entry name" value="Peptide_N_glycanase_PAW_dom"/>
</dbReference>
<dbReference type="SUPFAM" id="SSF49785">
    <property type="entry name" value="Galactose-binding domain-like"/>
    <property type="match status" value="1"/>
</dbReference>
<comment type="catalytic activity">
    <reaction evidence="1">
        <text>Hydrolysis of an N(4)-(acetyl-beta-D-glucosaminyl)asparagine residue in which the glucosamine residue may be further glycosylated, to yield a (substituted) N-acetyl-beta-D-glucosaminylamine and a peptide containing an aspartate residue.</text>
        <dbReference type="EC" id="3.5.1.52"/>
    </reaction>
</comment>
<dbReference type="OMA" id="ENHYCSQ"/>
<dbReference type="Pfam" id="PF01841">
    <property type="entry name" value="Transglut_core"/>
    <property type="match status" value="1"/>
</dbReference>
<reference evidence="13" key="2">
    <citation type="submission" date="2020-01" db="EMBL/GenBank/DDBJ databases">
        <authorList>
            <person name="Korhonen P.K.K."/>
            <person name="Guangxu M.G."/>
            <person name="Wang T.W."/>
            <person name="Stroehlein A.J.S."/>
            <person name="Young N.D."/>
            <person name="Ang C.-S.A."/>
            <person name="Fernando D.W.F."/>
            <person name="Lu H.L."/>
            <person name="Taylor S.T."/>
            <person name="Ehtesham M.E.M."/>
            <person name="Najaraj S.H.N."/>
            <person name="Harsha G.H.G."/>
            <person name="Madugundu A.M."/>
            <person name="Renuse S.R."/>
            <person name="Holt D.H."/>
            <person name="Pandey A.P."/>
            <person name="Papenfuss A.P."/>
            <person name="Gasser R.B.G."/>
            <person name="Fischer K.F."/>
        </authorList>
    </citation>
    <scope>NUCLEOTIDE SEQUENCE</scope>
    <source>
        <strain evidence="13">SSS_KF_BRIS2020</strain>
    </source>
</reference>
<evidence type="ECO:0000313" key="13">
    <source>
        <dbReference type="EMBL" id="KAF7496008.1"/>
    </source>
</evidence>
<evidence type="ECO:0000256" key="11">
    <source>
        <dbReference type="ARBA" id="ARBA00032901"/>
    </source>
</evidence>
<dbReference type="OrthoDB" id="409136at2759"/>
<keyword evidence="7" id="KW-0963">Cytoplasm</keyword>
<sequence length="514" mass="61710">MFHDQNLYYKFISERNYIREFDNYEISHKKTAKSLVPWDSFKKEFNDSHNDVKEKINELDYCIIKLLEWFKNDFFNWFDGIKCEKCGCDCIFLRCKTKPDALCDEFYCHNIEVYNCDDCGKQFEFPRYNHAGKLLLTRKGRCGEWALTFAYLSHVFGYQIRIVCHFDDHVWVEVYSENRAQWIHCDPCENVFDNPLLYECGWNKPSTLIIAYGMHEVRDVTWRYTSRWKQTTELRRKLFNEKLINKRLNSLNQLLQKDLSKDLIENLERNWIGEVTQFLRMPNEEVLAVDPKALQCRSSGSIEWRLCRGELNSKNLKHSFRLDDFQEYLSKSNGIIIWTIAYDCAKDSYLNSIENSEKIQKSIEIEHWFNGCFEAEKIFRKVEKDWKMCYLSREEQCSQEDIGAVRWRFFLAKHFNYKSIEIDIRGQTFDNASIELEFIFGSYRKQFSLNTIVKIDWNVLIDKINFETEKFYFEIEGKLLHGTGNLAWQQAQLFRSKLDHSGRNDFFRVSVYFD</sequence>
<dbReference type="GO" id="GO:0005829">
    <property type="term" value="C:cytosol"/>
    <property type="evidence" value="ECO:0007669"/>
    <property type="project" value="TreeGrafter"/>
</dbReference>
<dbReference type="GO" id="GO:0006516">
    <property type="term" value="P:glycoprotein catabolic process"/>
    <property type="evidence" value="ECO:0007669"/>
    <property type="project" value="InterPro"/>
</dbReference>
<keyword evidence="8" id="KW-0479">Metal-binding</keyword>
<reference evidence="14" key="3">
    <citation type="submission" date="2022-06" db="UniProtKB">
        <authorList>
            <consortium name="EnsemblMetazoa"/>
        </authorList>
    </citation>
    <scope>IDENTIFICATION</scope>
</reference>
<keyword evidence="15" id="KW-1185">Reference proteome</keyword>
<accession>A0A834RG40</accession>